<reference evidence="2" key="2">
    <citation type="submission" date="2016-06" db="EMBL/GenBank/DDBJ databases">
        <title>The genome of a short-lived fish provides insights into sex chromosome evolution and the genetic control of aging.</title>
        <authorList>
            <person name="Reichwald K."/>
            <person name="Felder M."/>
            <person name="Petzold A."/>
            <person name="Koch P."/>
            <person name="Groth M."/>
            <person name="Platzer M."/>
        </authorList>
    </citation>
    <scope>NUCLEOTIDE SEQUENCE</scope>
    <source>
        <tissue evidence="2">Brain</tissue>
    </source>
</reference>
<evidence type="ECO:0000313" key="2">
    <source>
        <dbReference type="EMBL" id="SBS18186.1"/>
    </source>
</evidence>
<name>A0A1A8SIL7_9TELE</name>
<sequence length="53" mass="6076">HLLPSRLPLSRPSHLPPTQTPPSKDGELFLFVDFKSVVMHFHPNGQECRKSLR</sequence>
<feature type="non-terminal residue" evidence="2">
    <location>
        <position position="1"/>
    </location>
</feature>
<evidence type="ECO:0000256" key="1">
    <source>
        <dbReference type="SAM" id="MobiDB-lite"/>
    </source>
</evidence>
<feature type="region of interest" description="Disordered" evidence="1">
    <location>
        <begin position="1"/>
        <end position="24"/>
    </location>
</feature>
<gene>
    <name evidence="2" type="primary">TRIM55B</name>
</gene>
<accession>A0A1A8SIL7</accession>
<organism evidence="2">
    <name type="scientific">Nothobranchius rachovii</name>
    <name type="common">bluefin notho</name>
    <dbReference type="NCBI Taxonomy" id="451742"/>
    <lineage>
        <taxon>Eukaryota</taxon>
        <taxon>Metazoa</taxon>
        <taxon>Chordata</taxon>
        <taxon>Craniata</taxon>
        <taxon>Vertebrata</taxon>
        <taxon>Euteleostomi</taxon>
        <taxon>Actinopterygii</taxon>
        <taxon>Neopterygii</taxon>
        <taxon>Teleostei</taxon>
        <taxon>Neoteleostei</taxon>
        <taxon>Acanthomorphata</taxon>
        <taxon>Ovalentaria</taxon>
        <taxon>Atherinomorphae</taxon>
        <taxon>Cyprinodontiformes</taxon>
        <taxon>Nothobranchiidae</taxon>
        <taxon>Nothobranchius</taxon>
    </lineage>
</organism>
<reference evidence="2" key="1">
    <citation type="submission" date="2016-05" db="EMBL/GenBank/DDBJ databases">
        <authorList>
            <person name="Lavstsen T."/>
            <person name="Jespersen J.S."/>
        </authorList>
    </citation>
    <scope>NUCLEOTIDE SEQUENCE</scope>
    <source>
        <tissue evidence="2">Brain</tissue>
    </source>
</reference>
<proteinExistence type="predicted"/>
<dbReference type="AlphaFoldDB" id="A0A1A8SIL7"/>
<protein>
    <submittedName>
        <fullName evidence="2">Tripartite motif-containing 55b</fullName>
    </submittedName>
</protein>
<feature type="compositionally biased region" description="Low complexity" evidence="1">
    <location>
        <begin position="1"/>
        <end position="13"/>
    </location>
</feature>
<dbReference type="EMBL" id="HAEI01015717">
    <property type="protein sequence ID" value="SBS18186.1"/>
    <property type="molecule type" value="Transcribed_RNA"/>
</dbReference>